<keyword evidence="3" id="KW-1185">Reference proteome</keyword>
<organism evidence="2 3">
    <name type="scientific">Pyxidicoccus fallax</name>
    <dbReference type="NCBI Taxonomy" id="394095"/>
    <lineage>
        <taxon>Bacteria</taxon>
        <taxon>Pseudomonadati</taxon>
        <taxon>Myxococcota</taxon>
        <taxon>Myxococcia</taxon>
        <taxon>Myxococcales</taxon>
        <taxon>Cystobacterineae</taxon>
        <taxon>Myxococcaceae</taxon>
        <taxon>Pyxidicoccus</taxon>
    </lineage>
</organism>
<evidence type="ECO:0000256" key="1">
    <source>
        <dbReference type="SAM" id="SignalP"/>
    </source>
</evidence>
<dbReference type="AlphaFoldDB" id="A0A848LL96"/>
<dbReference type="EMBL" id="JABBJJ010000143">
    <property type="protein sequence ID" value="NMO18587.1"/>
    <property type="molecule type" value="Genomic_DNA"/>
</dbReference>
<keyword evidence="1" id="KW-0732">Signal</keyword>
<evidence type="ECO:0000313" key="2">
    <source>
        <dbReference type="EMBL" id="NMO18587.1"/>
    </source>
</evidence>
<name>A0A848LL96_9BACT</name>
<accession>A0A848LL96</accession>
<dbReference type="RefSeq" id="WP_169347851.1">
    <property type="nucleotide sequence ID" value="NZ_JABBJJ010000143.1"/>
</dbReference>
<proteinExistence type="predicted"/>
<comment type="caution">
    <text evidence="2">The sequence shown here is derived from an EMBL/GenBank/DDBJ whole genome shotgun (WGS) entry which is preliminary data.</text>
</comment>
<sequence length="148" mass="16636">MKAPTALSLLFSALLLAALPAHANEWFLCGNITQIGWSCQLADHPSNKYEYGIAWNTSEPQVATCSYWNYGMRVTNRHPYLVYSGNPQTRSLWGGFVFYSGTLASDDDTCSEGEWRHQYWHLDTNNIVKPLGSSGCFGSGLQLYCRLR</sequence>
<dbReference type="Proteomes" id="UP000518300">
    <property type="component" value="Unassembled WGS sequence"/>
</dbReference>
<feature type="chain" id="PRO_5032585954" evidence="1">
    <location>
        <begin position="24"/>
        <end position="148"/>
    </location>
</feature>
<protein>
    <submittedName>
        <fullName evidence="2">Uncharacterized protein</fullName>
    </submittedName>
</protein>
<evidence type="ECO:0000313" key="3">
    <source>
        <dbReference type="Proteomes" id="UP000518300"/>
    </source>
</evidence>
<gene>
    <name evidence="2" type="ORF">HG543_27535</name>
</gene>
<reference evidence="2 3" key="1">
    <citation type="submission" date="2020-04" db="EMBL/GenBank/DDBJ databases">
        <title>Draft genome of Pyxidicoccus fallax type strain.</title>
        <authorList>
            <person name="Whitworth D.E."/>
        </authorList>
    </citation>
    <scope>NUCLEOTIDE SEQUENCE [LARGE SCALE GENOMIC DNA]</scope>
    <source>
        <strain evidence="2 3">DSM 14698</strain>
    </source>
</reference>
<feature type="signal peptide" evidence="1">
    <location>
        <begin position="1"/>
        <end position="23"/>
    </location>
</feature>